<accession>A0ABQ7U6Z8</accession>
<evidence type="ECO:0000313" key="2">
    <source>
        <dbReference type="Proteomes" id="UP000826656"/>
    </source>
</evidence>
<sequence>MVIGDIVFSLPIWVEAPARYKIVNEYRLDHQDESDKSRNKVDSLFASLKEKETEHERGKRTGKYPMDIEELEVEGTWDRSRDVSRGNGSTWVGPMETPSNSRLNIIMDKDLGRSGFVEGQSIGPPLKPKSPKPTIIKTWANHINPTSLGNIHTHPKNTGNNQDLVIADELESIRIITEKQKEGRIMQCVERQIIQGEKNIVGSSSMEIEPWEGEETHESNPKQMMYYNEIEPLQVDESFSEEEAKEKATLWIHSNVNRLGKKFGATFQWCEDIAYEL</sequence>
<dbReference type="EMBL" id="JAIVGD010000023">
    <property type="protein sequence ID" value="KAH0742702.1"/>
    <property type="molecule type" value="Genomic_DNA"/>
</dbReference>
<name>A0ABQ7U6Z8_SOLTU</name>
<evidence type="ECO:0008006" key="3">
    <source>
        <dbReference type="Google" id="ProtNLM"/>
    </source>
</evidence>
<dbReference type="Proteomes" id="UP000826656">
    <property type="component" value="Unassembled WGS sequence"/>
</dbReference>
<protein>
    <recommendedName>
        <fullName evidence="3">DUF4283 domain-containing protein</fullName>
    </recommendedName>
</protein>
<reference evidence="1 2" key="1">
    <citation type="journal article" date="2021" name="bioRxiv">
        <title>Chromosome-scale and haplotype-resolved genome assembly of a tetraploid potato cultivar.</title>
        <authorList>
            <person name="Sun H."/>
            <person name="Jiao W.-B."/>
            <person name="Krause K."/>
            <person name="Campoy J.A."/>
            <person name="Goel M."/>
            <person name="Folz-Donahue K."/>
            <person name="Kukat C."/>
            <person name="Huettel B."/>
            <person name="Schneeberger K."/>
        </authorList>
    </citation>
    <scope>NUCLEOTIDE SEQUENCE [LARGE SCALE GENOMIC DNA]</scope>
    <source>
        <strain evidence="1">SolTubOtavaFocal</strain>
        <tissue evidence="1">Leaves</tissue>
    </source>
</reference>
<keyword evidence="2" id="KW-1185">Reference proteome</keyword>
<organism evidence="1 2">
    <name type="scientific">Solanum tuberosum</name>
    <name type="common">Potato</name>
    <dbReference type="NCBI Taxonomy" id="4113"/>
    <lineage>
        <taxon>Eukaryota</taxon>
        <taxon>Viridiplantae</taxon>
        <taxon>Streptophyta</taxon>
        <taxon>Embryophyta</taxon>
        <taxon>Tracheophyta</taxon>
        <taxon>Spermatophyta</taxon>
        <taxon>Magnoliopsida</taxon>
        <taxon>eudicotyledons</taxon>
        <taxon>Gunneridae</taxon>
        <taxon>Pentapetalae</taxon>
        <taxon>asterids</taxon>
        <taxon>lamiids</taxon>
        <taxon>Solanales</taxon>
        <taxon>Solanaceae</taxon>
        <taxon>Solanoideae</taxon>
        <taxon>Solaneae</taxon>
        <taxon>Solanum</taxon>
    </lineage>
</organism>
<evidence type="ECO:0000313" key="1">
    <source>
        <dbReference type="EMBL" id="KAH0742702.1"/>
    </source>
</evidence>
<proteinExistence type="predicted"/>
<comment type="caution">
    <text evidence="1">The sequence shown here is derived from an EMBL/GenBank/DDBJ whole genome shotgun (WGS) entry which is preliminary data.</text>
</comment>
<gene>
    <name evidence="1" type="ORF">KY290_030695</name>
</gene>